<dbReference type="PROSITE" id="PS50112">
    <property type="entry name" value="PAS"/>
    <property type="match status" value="1"/>
</dbReference>
<evidence type="ECO:0000313" key="3">
    <source>
        <dbReference type="Proteomes" id="UP000063387"/>
    </source>
</evidence>
<dbReference type="RefSeq" id="WP_066444871.1">
    <property type="nucleotide sequence ID" value="NZ_CP014226.1"/>
</dbReference>
<gene>
    <name evidence="2" type="ORF">LOKO_00620</name>
</gene>
<dbReference type="SUPFAM" id="SSF55785">
    <property type="entry name" value="PYP-like sensor domain (PAS domain)"/>
    <property type="match status" value="1"/>
</dbReference>
<dbReference type="InterPro" id="IPR000014">
    <property type="entry name" value="PAS"/>
</dbReference>
<dbReference type="NCBIfam" id="TIGR00229">
    <property type="entry name" value="sensory_box"/>
    <property type="match status" value="1"/>
</dbReference>
<dbReference type="InterPro" id="IPR035965">
    <property type="entry name" value="PAS-like_dom_sf"/>
</dbReference>
<dbReference type="SMART" id="SM00091">
    <property type="entry name" value="PAS"/>
    <property type="match status" value="1"/>
</dbReference>
<dbReference type="Pfam" id="PF08448">
    <property type="entry name" value="PAS_4"/>
    <property type="match status" value="1"/>
</dbReference>
<dbReference type="CDD" id="cd00130">
    <property type="entry name" value="PAS"/>
    <property type="match status" value="1"/>
</dbReference>
<dbReference type="PATRIC" id="fig|507626.3.peg.613"/>
<evidence type="ECO:0000313" key="2">
    <source>
        <dbReference type="EMBL" id="AMC99706.1"/>
    </source>
</evidence>
<dbReference type="InterPro" id="IPR013656">
    <property type="entry name" value="PAS_4"/>
</dbReference>
<sequence length="199" mass="21564">MPIIINETNAYIQLRDKAEAQLQAGTAPSASHGSVGVDALRLLHRLSSNPDNADDALKLLHELQVHQVELDLQNEEIAANERALVEDLSLYRTLFDSAPLGYLLVDLEGNVIQGNFAAAELFGIERDEFEGHPIDTLLLAQSRPKLLGLLQQVAQSGARASCVAETAGSTGTRHMQCFASLAPERKHLLLVCCECANAE</sequence>
<dbReference type="KEGG" id="hco:LOKO_00620"/>
<dbReference type="Proteomes" id="UP000063387">
    <property type="component" value="Chromosome"/>
</dbReference>
<dbReference type="STRING" id="507626.LOKO_00620"/>
<feature type="domain" description="PAS" evidence="1">
    <location>
        <begin position="87"/>
        <end position="157"/>
    </location>
</feature>
<dbReference type="OrthoDB" id="6366277at2"/>
<evidence type="ECO:0000259" key="1">
    <source>
        <dbReference type="PROSITE" id="PS50112"/>
    </source>
</evidence>
<proteinExistence type="predicted"/>
<reference evidence="2 3" key="2">
    <citation type="submission" date="2016-02" db="EMBL/GenBank/DDBJ databases">
        <authorList>
            <person name="Wen L."/>
            <person name="He K."/>
            <person name="Yang H."/>
        </authorList>
    </citation>
    <scope>NUCLEOTIDE SEQUENCE [LARGE SCALE GENOMIC DNA]</scope>
    <source>
        <strain evidence="2 3">AGD 8-3</strain>
    </source>
</reference>
<accession>A0A109UKZ1</accession>
<reference evidence="2 3" key="1">
    <citation type="journal article" date="2016" name="Genome Announc.">
        <title>Draft Genome Sequence of 'Halomonas chromatireducens' Strain AGD 8-3, a Haloalkaliphilic Chromate- and Selenite-Reducing Gammaproteobacterium.</title>
        <authorList>
            <person name="Sharko F.S."/>
            <person name="Shapovalova A.A."/>
            <person name="Tsygankova S.V."/>
            <person name="Komova A.V."/>
            <person name="Boulygina E.S."/>
            <person name="Teslyuk A.B."/>
            <person name="Gotovtsev P.M."/>
            <person name="Namsaraev Z.B."/>
            <person name="Khijniak T.V."/>
            <person name="Nedoluzhko A.V."/>
            <person name="Vasilov R.G."/>
        </authorList>
    </citation>
    <scope>NUCLEOTIDE SEQUENCE [LARGE SCALE GENOMIC DNA]</scope>
    <source>
        <strain evidence="2 3">AGD 8-3</strain>
    </source>
</reference>
<dbReference type="AlphaFoldDB" id="A0A109UKZ1"/>
<dbReference type="EMBL" id="CP014226">
    <property type="protein sequence ID" value="AMC99706.1"/>
    <property type="molecule type" value="Genomic_DNA"/>
</dbReference>
<name>A0A109UKZ1_9GAMM</name>
<organism evidence="2 3">
    <name type="scientific">Halomonas chromatireducens</name>
    <dbReference type="NCBI Taxonomy" id="507626"/>
    <lineage>
        <taxon>Bacteria</taxon>
        <taxon>Pseudomonadati</taxon>
        <taxon>Pseudomonadota</taxon>
        <taxon>Gammaproteobacteria</taxon>
        <taxon>Oceanospirillales</taxon>
        <taxon>Halomonadaceae</taxon>
        <taxon>Halomonas</taxon>
    </lineage>
</organism>
<protein>
    <submittedName>
        <fullName evidence="2">PAS fold protein</fullName>
    </submittedName>
</protein>
<keyword evidence="3" id="KW-1185">Reference proteome</keyword>
<dbReference type="Gene3D" id="3.30.450.20">
    <property type="entry name" value="PAS domain"/>
    <property type="match status" value="1"/>
</dbReference>